<dbReference type="Ensembl" id="ENSSLUT00000012324.1">
    <property type="protein sequence ID" value="ENSSLUP00000011917.1"/>
    <property type="gene ID" value="ENSSLUG00000005649.1"/>
</dbReference>
<feature type="disulfide bond" evidence="14">
    <location>
        <begin position="132"/>
        <end position="156"/>
    </location>
</feature>
<dbReference type="PROSITE" id="PS52035">
    <property type="entry name" value="PEPTIDASE_M14"/>
    <property type="match status" value="1"/>
</dbReference>
<comment type="similarity">
    <text evidence="3 15">Belongs to the peptidase M14 family.</text>
</comment>
<dbReference type="SUPFAM" id="SSF63501">
    <property type="entry name" value="Frizzled cysteine-rich domain"/>
    <property type="match status" value="1"/>
</dbReference>
<organism evidence="19 20">
    <name type="scientific">Sander lucioperca</name>
    <name type="common">Pike-perch</name>
    <name type="synonym">Perca lucioperca</name>
    <dbReference type="NCBI Taxonomy" id="283035"/>
    <lineage>
        <taxon>Eukaryota</taxon>
        <taxon>Metazoa</taxon>
        <taxon>Chordata</taxon>
        <taxon>Craniata</taxon>
        <taxon>Vertebrata</taxon>
        <taxon>Euteleostomi</taxon>
        <taxon>Actinopterygii</taxon>
        <taxon>Neopterygii</taxon>
        <taxon>Teleostei</taxon>
        <taxon>Neoteleostei</taxon>
        <taxon>Acanthomorphata</taxon>
        <taxon>Eupercaria</taxon>
        <taxon>Perciformes</taxon>
        <taxon>Percoidei</taxon>
        <taxon>Percidae</taxon>
        <taxon>Luciopercinae</taxon>
        <taxon>Sander</taxon>
    </lineage>
</organism>
<dbReference type="Gene3D" id="1.10.2000.10">
    <property type="entry name" value="Frizzled cysteine-rich domain"/>
    <property type="match status" value="1"/>
</dbReference>
<dbReference type="RefSeq" id="XP_031154256.1">
    <property type="nucleotide sequence ID" value="XM_031298396.2"/>
</dbReference>
<keyword evidence="9" id="KW-0378">Hydrolase</keyword>
<evidence type="ECO:0000256" key="13">
    <source>
        <dbReference type="ARBA" id="ARBA00023180"/>
    </source>
</evidence>
<dbReference type="GO" id="GO:0005615">
    <property type="term" value="C:extracellular space"/>
    <property type="evidence" value="ECO:0007669"/>
    <property type="project" value="TreeGrafter"/>
</dbReference>
<evidence type="ECO:0000256" key="3">
    <source>
        <dbReference type="ARBA" id="ARBA00005988"/>
    </source>
</evidence>
<evidence type="ECO:0000256" key="10">
    <source>
        <dbReference type="ARBA" id="ARBA00022833"/>
    </source>
</evidence>
<evidence type="ECO:0000256" key="1">
    <source>
        <dbReference type="ARBA" id="ARBA00001947"/>
    </source>
</evidence>
<evidence type="ECO:0000256" key="12">
    <source>
        <dbReference type="ARBA" id="ARBA00023157"/>
    </source>
</evidence>
<proteinExistence type="inferred from homology"/>
<dbReference type="FunFam" id="2.60.40.1120:FF:000021">
    <property type="entry name" value="Carboxypeptidase Z"/>
    <property type="match status" value="1"/>
</dbReference>
<dbReference type="GeneID" id="116049027"/>
<evidence type="ECO:0000256" key="9">
    <source>
        <dbReference type="ARBA" id="ARBA00022801"/>
    </source>
</evidence>
<dbReference type="Pfam" id="PF01392">
    <property type="entry name" value="Fz"/>
    <property type="match status" value="1"/>
</dbReference>
<dbReference type="OrthoDB" id="10249045at2759"/>
<evidence type="ECO:0000256" key="7">
    <source>
        <dbReference type="ARBA" id="ARBA00022723"/>
    </source>
</evidence>
<dbReference type="InterPro" id="IPR036790">
    <property type="entry name" value="Frizzled_dom_sf"/>
</dbReference>
<comment type="cofactor">
    <cofactor evidence="1">
        <name>Zn(2+)</name>
        <dbReference type="ChEBI" id="CHEBI:29105"/>
    </cofactor>
</comment>
<dbReference type="GeneTree" id="ENSGT00940000156391"/>
<keyword evidence="6" id="KW-0645">Protease</keyword>
<evidence type="ECO:0000313" key="20">
    <source>
        <dbReference type="Proteomes" id="UP000694568"/>
    </source>
</evidence>
<dbReference type="InterPro" id="IPR008969">
    <property type="entry name" value="CarboxyPept-like_regulatory"/>
</dbReference>
<dbReference type="InterPro" id="IPR000834">
    <property type="entry name" value="Peptidase_M14"/>
</dbReference>
<sequence length="678" mass="77364">MCEVPHRKYKPRKMSIMLLILLQLTVLVSCAPPQCDPGFRGLCKPKVEEKPKCTDVLLSYCEDMAYTQTMFPNILGHKNREDAEAGAEYLLMSVVESLLGGVCNPEIRMLGCSVLAPRCEKEKVLKPCRTTCETVHKRCSHFFEDIEMAWPYFLDCDRFFVSDQEGCYDPLDGLRAEQVVEAVDSMEIPPPEEPATTIQFTYHSNAQMISILKKTEEQCSDIAKTYSIGRSMEGRELLVIEFSNNPGQHEPLEPEIKYIGNMHGNEILGRQLLIYLAQYLCSEYLLGNERIQTLINTTRIHILPSMNPDGYEIAVSELQDNNYSDDEQARYDSSHIGRNNAQNIDLNRNFPDLTSVVYSRRKQKGYRTDHVPIPDYYWFGKVAPETYAVMKWIRSIPFVLSANFHGGDLVVSYPYDLSKHPLERNMFSPTPDDKVFKLLARTYANAHETMSNENAQCGSSRGISHKGTINGAQWSSMAGGMQDFNYLHTNCFEVTVELGCDKSPPEEELFLSWHENQEALITFMETAHLGIKGVVKDEEGNAVKGARISVRRIQHDVTTAENGEYWRLLTPGIYVVSASAPGYARAMKKVHLPPRMHTAGRVDFVLQKAAPEPDLREEDDTIQSMGTYDRFDPYNQYERYTLVANLSHNREERVEKPWWWNYFVLPGGPAPTWLLKHN</sequence>
<keyword evidence="11" id="KW-0482">Metalloprotease</keyword>
<feature type="chain" id="PRO_5034327707" evidence="16">
    <location>
        <begin position="31"/>
        <end position="678"/>
    </location>
</feature>
<dbReference type="PANTHER" id="PTHR11532">
    <property type="entry name" value="PROTEASE M14 CARBOXYPEPTIDASE"/>
    <property type="match status" value="1"/>
</dbReference>
<dbReference type="PRINTS" id="PR00765">
    <property type="entry name" value="CRBOXYPTASEA"/>
</dbReference>
<gene>
    <name evidence="19" type="primary">LOC116049027</name>
</gene>
<feature type="signal peptide" evidence="16">
    <location>
        <begin position="1"/>
        <end position="30"/>
    </location>
</feature>
<evidence type="ECO:0000256" key="16">
    <source>
        <dbReference type="SAM" id="SignalP"/>
    </source>
</evidence>
<evidence type="ECO:0000259" key="17">
    <source>
        <dbReference type="PROSITE" id="PS50038"/>
    </source>
</evidence>
<keyword evidence="8 16" id="KW-0732">Signal</keyword>
<keyword evidence="13" id="KW-0325">Glycoprotein</keyword>
<dbReference type="PROSITE" id="PS50038">
    <property type="entry name" value="FZ"/>
    <property type="match status" value="1"/>
</dbReference>
<dbReference type="PANTHER" id="PTHR11532:SF63">
    <property type="entry name" value="CARBOXYPEPTIDASE Z"/>
    <property type="match status" value="1"/>
</dbReference>
<name>A0A8C9XP50_SANLU</name>
<dbReference type="SMART" id="SM00063">
    <property type="entry name" value="FRI"/>
    <property type="match status" value="1"/>
</dbReference>
<evidence type="ECO:0000256" key="14">
    <source>
        <dbReference type="PROSITE-ProRule" id="PRU00090"/>
    </source>
</evidence>
<dbReference type="PROSITE" id="PS51257">
    <property type="entry name" value="PROKAR_LIPOPROTEIN"/>
    <property type="match status" value="1"/>
</dbReference>
<reference evidence="19" key="2">
    <citation type="submission" date="2025-09" db="UniProtKB">
        <authorList>
            <consortium name="Ensembl"/>
        </authorList>
    </citation>
    <scope>IDENTIFICATION</scope>
</reference>
<dbReference type="Pfam" id="PF00246">
    <property type="entry name" value="Peptidase_M14"/>
    <property type="match status" value="1"/>
</dbReference>
<keyword evidence="12 14" id="KW-1015">Disulfide bond</keyword>
<evidence type="ECO:0000256" key="15">
    <source>
        <dbReference type="PROSITE-ProRule" id="PRU01379"/>
    </source>
</evidence>
<dbReference type="CDD" id="cd11308">
    <property type="entry name" value="Peptidase_M14NE-CP-C_like"/>
    <property type="match status" value="1"/>
</dbReference>
<dbReference type="PROSITE" id="PS00133">
    <property type="entry name" value="CARBOXYPEPT_ZN_2"/>
    <property type="match status" value="1"/>
</dbReference>
<evidence type="ECO:0000256" key="4">
    <source>
        <dbReference type="ARBA" id="ARBA00022525"/>
    </source>
</evidence>
<dbReference type="FunFam" id="3.40.630.10:FF:000013">
    <property type="entry name" value="carboxypeptidase N catalytic chain"/>
    <property type="match status" value="1"/>
</dbReference>
<comment type="caution">
    <text evidence="14">Lacks conserved residue(s) required for the propagation of feature annotation.</text>
</comment>
<dbReference type="GO" id="GO:0006518">
    <property type="term" value="P:peptide metabolic process"/>
    <property type="evidence" value="ECO:0007669"/>
    <property type="project" value="TreeGrafter"/>
</dbReference>
<comment type="subcellular location">
    <subcellularLocation>
        <location evidence="2">Secreted</location>
    </subcellularLocation>
</comment>
<dbReference type="SUPFAM" id="SSF49464">
    <property type="entry name" value="Carboxypeptidase regulatory domain-like"/>
    <property type="match status" value="1"/>
</dbReference>
<evidence type="ECO:0000256" key="11">
    <source>
        <dbReference type="ARBA" id="ARBA00023049"/>
    </source>
</evidence>
<evidence type="ECO:0000313" key="19">
    <source>
        <dbReference type="Ensembl" id="ENSSLUP00000011917.1"/>
    </source>
</evidence>
<evidence type="ECO:0000256" key="5">
    <source>
        <dbReference type="ARBA" id="ARBA00022645"/>
    </source>
</evidence>
<keyword evidence="20" id="KW-1185">Reference proteome</keyword>
<keyword evidence="5" id="KW-0121">Carboxypeptidase</keyword>
<dbReference type="InterPro" id="IPR050753">
    <property type="entry name" value="Peptidase_M14_domain"/>
</dbReference>
<reference evidence="19" key="1">
    <citation type="submission" date="2025-08" db="UniProtKB">
        <authorList>
            <consortium name="Ensembl"/>
        </authorList>
    </citation>
    <scope>IDENTIFICATION</scope>
</reference>
<feature type="domain" description="Peptidase M14" evidence="18">
    <location>
        <begin position="201"/>
        <end position="527"/>
    </location>
</feature>
<feature type="active site" description="Proton donor/acceptor" evidence="15">
    <location>
        <position position="497"/>
    </location>
</feature>
<dbReference type="InterPro" id="IPR057247">
    <property type="entry name" value="CARBOXYPEPT_ZN_2"/>
</dbReference>
<dbReference type="SMART" id="SM00631">
    <property type="entry name" value="Zn_pept"/>
    <property type="match status" value="1"/>
</dbReference>
<dbReference type="AlphaFoldDB" id="A0A8C9XP50"/>
<evidence type="ECO:0000256" key="2">
    <source>
        <dbReference type="ARBA" id="ARBA00004613"/>
    </source>
</evidence>
<dbReference type="GO" id="GO:0016485">
    <property type="term" value="P:protein processing"/>
    <property type="evidence" value="ECO:0007669"/>
    <property type="project" value="TreeGrafter"/>
</dbReference>
<protein>
    <submittedName>
        <fullName evidence="19">Carboxypeptidase Z</fullName>
    </submittedName>
</protein>
<feature type="domain" description="FZ" evidence="17">
    <location>
        <begin position="48"/>
        <end position="170"/>
    </location>
</feature>
<dbReference type="Pfam" id="PF13620">
    <property type="entry name" value="CarboxypepD_reg"/>
    <property type="match status" value="1"/>
</dbReference>
<dbReference type="Proteomes" id="UP000694568">
    <property type="component" value="Unplaced"/>
</dbReference>
<dbReference type="InterPro" id="IPR057246">
    <property type="entry name" value="CARBOXYPEPT_ZN_1"/>
</dbReference>
<keyword evidence="10" id="KW-0862">Zinc</keyword>
<dbReference type="PROSITE" id="PS00132">
    <property type="entry name" value="CARBOXYPEPT_ZN_1"/>
    <property type="match status" value="1"/>
</dbReference>
<keyword evidence="7" id="KW-0479">Metal-binding</keyword>
<dbReference type="GO" id="GO:0008270">
    <property type="term" value="F:zinc ion binding"/>
    <property type="evidence" value="ECO:0007669"/>
    <property type="project" value="InterPro"/>
</dbReference>
<dbReference type="Gene3D" id="3.40.630.10">
    <property type="entry name" value="Zn peptidases"/>
    <property type="match status" value="1"/>
</dbReference>
<dbReference type="GO" id="GO:0004181">
    <property type="term" value="F:metallocarboxypeptidase activity"/>
    <property type="evidence" value="ECO:0007669"/>
    <property type="project" value="InterPro"/>
</dbReference>
<accession>A0A8C9XP50</accession>
<evidence type="ECO:0000259" key="18">
    <source>
        <dbReference type="PROSITE" id="PS52035"/>
    </source>
</evidence>
<dbReference type="InterPro" id="IPR020067">
    <property type="entry name" value="Frizzled_dom"/>
</dbReference>
<keyword evidence="4" id="KW-0964">Secreted</keyword>
<dbReference type="Gene3D" id="2.60.40.1120">
    <property type="entry name" value="Carboxypeptidase-like, regulatory domain"/>
    <property type="match status" value="1"/>
</dbReference>
<evidence type="ECO:0000256" key="6">
    <source>
        <dbReference type="ARBA" id="ARBA00022670"/>
    </source>
</evidence>
<evidence type="ECO:0000256" key="8">
    <source>
        <dbReference type="ARBA" id="ARBA00022729"/>
    </source>
</evidence>
<dbReference type="SUPFAM" id="SSF53187">
    <property type="entry name" value="Zn-dependent exopeptidases"/>
    <property type="match status" value="1"/>
</dbReference>